<feature type="domain" description="Thioredoxin" evidence="6">
    <location>
        <begin position="22"/>
        <end position="150"/>
    </location>
</feature>
<dbReference type="Pfam" id="PF13202">
    <property type="entry name" value="EF-hand_5"/>
    <property type="match status" value="2"/>
</dbReference>
<feature type="domain" description="EF-hand" evidence="5">
    <location>
        <begin position="210"/>
        <end position="245"/>
    </location>
</feature>
<dbReference type="CDD" id="cd02947">
    <property type="entry name" value="TRX_family"/>
    <property type="match status" value="1"/>
</dbReference>
<dbReference type="PANTHER" id="PTHR43601:SF32">
    <property type="entry name" value="THIOREDOXIN-LIKE 2-2, CHLOROPLASTIC"/>
    <property type="match status" value="1"/>
</dbReference>
<dbReference type="Gene3D" id="3.40.30.10">
    <property type="entry name" value="Glutaredoxin"/>
    <property type="match status" value="1"/>
</dbReference>
<evidence type="ECO:0000256" key="2">
    <source>
        <dbReference type="ARBA" id="ARBA00022737"/>
    </source>
</evidence>
<proteinExistence type="inferred from homology"/>
<dbReference type="FunFam" id="1.10.238.10:FF:000178">
    <property type="entry name" value="Calmodulin-2 A"/>
    <property type="match status" value="1"/>
</dbReference>
<evidence type="ECO:0000256" key="1">
    <source>
        <dbReference type="ARBA" id="ARBA00008987"/>
    </source>
</evidence>
<comment type="similarity">
    <text evidence="1">Belongs to the thioredoxin family.</text>
</comment>
<dbReference type="InterPro" id="IPR018247">
    <property type="entry name" value="EF_Hand_1_Ca_BS"/>
</dbReference>
<dbReference type="SUPFAM" id="SSF52833">
    <property type="entry name" value="Thioredoxin-like"/>
    <property type="match status" value="1"/>
</dbReference>
<keyword evidence="3" id="KW-0106">Calcium</keyword>
<dbReference type="PANTHER" id="PTHR43601">
    <property type="entry name" value="THIOREDOXIN, MITOCHONDRIAL"/>
    <property type="match status" value="1"/>
</dbReference>
<sequence>MARTLLALLRLLPLFPIVGGALLLQPRAPARALRATAVQMNGKVEEIGKKEWCFKVESSSCLVIVLFYARWCRNCKAIEPIYKRMAREFPDVRFYKVNFKQETELCYKERVFSFPTVHFYHSDVGRICRYVLKAGDAEAKLRAELARLLSNEQEQLELLRRIRTEALSPVVRYKDLVSALQGLADFSAAGASTPNSNMAGLREAVEADEKRLAELEELFGWIDADGDGKLALEELEAAAAALGKSSAATAEKMLARIKEQTRGTPLSVDLATFVNLMTAKAVSDFTSPEKELLPAFEALDVDGDGRITQEELIATIENFCASVPNAEGCDISQRTLALKEAFDAFSDQDQLLDYERFVEMVAARSEQEACELPEEEYSTIFGVL</sequence>
<dbReference type="EMBL" id="JBGBPQ010000017">
    <property type="protein sequence ID" value="KAL1508044.1"/>
    <property type="molecule type" value="Genomic_DNA"/>
</dbReference>
<dbReference type="PROSITE" id="PS50222">
    <property type="entry name" value="EF_HAND_2"/>
    <property type="match status" value="2"/>
</dbReference>
<evidence type="ECO:0000256" key="4">
    <source>
        <dbReference type="SAM" id="SignalP"/>
    </source>
</evidence>
<dbReference type="Proteomes" id="UP001515480">
    <property type="component" value="Unassembled WGS sequence"/>
</dbReference>
<feature type="domain" description="EF-hand" evidence="5">
    <location>
        <begin position="287"/>
        <end position="322"/>
    </location>
</feature>
<feature type="signal peptide" evidence="4">
    <location>
        <begin position="1"/>
        <end position="20"/>
    </location>
</feature>
<dbReference type="InterPro" id="IPR013766">
    <property type="entry name" value="Thioredoxin_domain"/>
</dbReference>
<dbReference type="AlphaFoldDB" id="A0AB34IXI7"/>
<dbReference type="InterPro" id="IPR002048">
    <property type="entry name" value="EF_hand_dom"/>
</dbReference>
<feature type="chain" id="PRO_5044329075" description="Calmodulin" evidence="4">
    <location>
        <begin position="21"/>
        <end position="384"/>
    </location>
</feature>
<dbReference type="GO" id="GO:0045454">
    <property type="term" value="P:cell redox homeostasis"/>
    <property type="evidence" value="ECO:0007669"/>
    <property type="project" value="TreeGrafter"/>
</dbReference>
<keyword evidence="8" id="KW-1185">Reference proteome</keyword>
<name>A0AB34IXI7_PRYPA</name>
<accession>A0AB34IXI7</accession>
<keyword evidence="4" id="KW-0732">Signal</keyword>
<evidence type="ECO:0000259" key="5">
    <source>
        <dbReference type="PROSITE" id="PS50222"/>
    </source>
</evidence>
<protein>
    <recommendedName>
        <fullName evidence="9">Calmodulin</fullName>
    </recommendedName>
</protein>
<keyword evidence="2" id="KW-0677">Repeat</keyword>
<dbReference type="Pfam" id="PF00085">
    <property type="entry name" value="Thioredoxin"/>
    <property type="match status" value="1"/>
</dbReference>
<evidence type="ECO:0000259" key="6">
    <source>
        <dbReference type="PROSITE" id="PS51352"/>
    </source>
</evidence>
<dbReference type="GO" id="GO:0043226">
    <property type="term" value="C:organelle"/>
    <property type="evidence" value="ECO:0007669"/>
    <property type="project" value="UniProtKB-ARBA"/>
</dbReference>
<evidence type="ECO:0000313" key="7">
    <source>
        <dbReference type="EMBL" id="KAL1508044.1"/>
    </source>
</evidence>
<dbReference type="InterPro" id="IPR011992">
    <property type="entry name" value="EF-hand-dom_pair"/>
</dbReference>
<gene>
    <name evidence="7" type="ORF">AB1Y20_007640</name>
</gene>
<dbReference type="SUPFAM" id="SSF47473">
    <property type="entry name" value="EF-hand"/>
    <property type="match status" value="1"/>
</dbReference>
<dbReference type="InterPro" id="IPR036249">
    <property type="entry name" value="Thioredoxin-like_sf"/>
</dbReference>
<evidence type="ECO:0008006" key="9">
    <source>
        <dbReference type="Google" id="ProtNLM"/>
    </source>
</evidence>
<evidence type="ECO:0000256" key="3">
    <source>
        <dbReference type="ARBA" id="ARBA00022837"/>
    </source>
</evidence>
<evidence type="ECO:0000313" key="8">
    <source>
        <dbReference type="Proteomes" id="UP001515480"/>
    </source>
</evidence>
<reference evidence="7 8" key="1">
    <citation type="journal article" date="2024" name="Science">
        <title>Giant polyketide synthase enzymes in the biosynthesis of giant marine polyether toxins.</title>
        <authorList>
            <person name="Fallon T.R."/>
            <person name="Shende V.V."/>
            <person name="Wierzbicki I.H."/>
            <person name="Pendleton A.L."/>
            <person name="Watervoot N.F."/>
            <person name="Auber R.P."/>
            <person name="Gonzalez D.J."/>
            <person name="Wisecaver J.H."/>
            <person name="Moore B.S."/>
        </authorList>
    </citation>
    <scope>NUCLEOTIDE SEQUENCE [LARGE SCALE GENOMIC DNA]</scope>
    <source>
        <strain evidence="7 8">12B1</strain>
    </source>
</reference>
<dbReference type="PROSITE" id="PS51352">
    <property type="entry name" value="THIOREDOXIN_2"/>
    <property type="match status" value="1"/>
</dbReference>
<dbReference type="GO" id="GO:0005509">
    <property type="term" value="F:calcium ion binding"/>
    <property type="evidence" value="ECO:0007669"/>
    <property type="project" value="InterPro"/>
</dbReference>
<comment type="caution">
    <text evidence="7">The sequence shown here is derived from an EMBL/GenBank/DDBJ whole genome shotgun (WGS) entry which is preliminary data.</text>
</comment>
<dbReference type="Gene3D" id="1.10.238.10">
    <property type="entry name" value="EF-hand"/>
    <property type="match status" value="1"/>
</dbReference>
<dbReference type="SMART" id="SM00054">
    <property type="entry name" value="EFh"/>
    <property type="match status" value="3"/>
</dbReference>
<organism evidence="7 8">
    <name type="scientific">Prymnesium parvum</name>
    <name type="common">Toxic golden alga</name>
    <dbReference type="NCBI Taxonomy" id="97485"/>
    <lineage>
        <taxon>Eukaryota</taxon>
        <taxon>Haptista</taxon>
        <taxon>Haptophyta</taxon>
        <taxon>Prymnesiophyceae</taxon>
        <taxon>Prymnesiales</taxon>
        <taxon>Prymnesiaceae</taxon>
        <taxon>Prymnesium</taxon>
    </lineage>
</organism>
<dbReference type="PROSITE" id="PS00018">
    <property type="entry name" value="EF_HAND_1"/>
    <property type="match status" value="2"/>
</dbReference>